<proteinExistence type="predicted"/>
<sequence length="301" mass="34039">MAYKITKAVNDMQNKHIKITIHAGAHKTATTHLQNRLLENENLFAKGGCSYLGPEKIREEFGTLWKALGRKEKNQQQKRKFADLAAGQPRLLISEENIIGGFKDLMNGPNREMIYPKAIERLTRLAQLVAPNPLHIAMAVREPCSYYVSVYNQLLLSGRFQTWERFSKGLDPTAVKWSDILRPMAKIPGVAQVSIWRYEDYHRVFPQVLDRLIGQPRPEIPSLLEKRLHAGLSERAVNACCTWHAAGYGGRLGAVAREDFPISDVYPKFAPWPEALVRESQAAYGQDIDALGRAHEITVLE</sequence>
<reference evidence="1 2" key="1">
    <citation type="journal article" date="2014" name="ISME J.">
        <title>Adaptation of an abundant Roseobacter RCA organism to pelagic systems revealed by genomic and transcriptomic analyses.</title>
        <authorList>
            <person name="Voget S."/>
            <person name="Wemheuer B."/>
            <person name="Brinkhoff T."/>
            <person name="Vollmers J."/>
            <person name="Dietrich S."/>
            <person name="Giebel H.A."/>
            <person name="Beardsley C."/>
            <person name="Sardemann C."/>
            <person name="Bakenhus I."/>
            <person name="Billerbeck S."/>
            <person name="Daniel R."/>
            <person name="Simon M."/>
        </authorList>
    </citation>
    <scope>NUCLEOTIDE SEQUENCE [LARGE SCALE GENOMIC DNA]</scope>
    <source>
        <strain evidence="1 2">RCA23</strain>
    </source>
</reference>
<dbReference type="AlphaFoldDB" id="A0AAN0RLF1"/>
<gene>
    <name evidence="1" type="ORF">RCA23_c27370</name>
</gene>
<evidence type="ECO:0000313" key="2">
    <source>
        <dbReference type="Proteomes" id="UP000028680"/>
    </source>
</evidence>
<dbReference type="SUPFAM" id="SSF52540">
    <property type="entry name" value="P-loop containing nucleoside triphosphate hydrolases"/>
    <property type="match status" value="1"/>
</dbReference>
<protein>
    <recommendedName>
        <fullName evidence="3">Sulfotransferase family protein</fullName>
    </recommendedName>
</protein>
<dbReference type="KEGG" id="ptp:RCA23_c27370"/>
<evidence type="ECO:0008006" key="3">
    <source>
        <dbReference type="Google" id="ProtNLM"/>
    </source>
</evidence>
<dbReference type="Gene3D" id="3.40.50.300">
    <property type="entry name" value="P-loop containing nucleotide triphosphate hydrolases"/>
    <property type="match status" value="1"/>
</dbReference>
<dbReference type="EMBL" id="CP003984">
    <property type="protein sequence ID" value="AII88250.1"/>
    <property type="molecule type" value="Genomic_DNA"/>
</dbReference>
<evidence type="ECO:0000313" key="1">
    <source>
        <dbReference type="EMBL" id="AII88250.1"/>
    </source>
</evidence>
<accession>A0AAN0RLF1</accession>
<organism evidence="1 2">
    <name type="scientific">Planktomarina temperata RCA23</name>
    <dbReference type="NCBI Taxonomy" id="666509"/>
    <lineage>
        <taxon>Bacteria</taxon>
        <taxon>Pseudomonadati</taxon>
        <taxon>Pseudomonadota</taxon>
        <taxon>Alphaproteobacteria</taxon>
        <taxon>Rhodobacterales</taxon>
        <taxon>Paracoccaceae</taxon>
        <taxon>Planktomarina</taxon>
    </lineage>
</organism>
<dbReference type="Proteomes" id="UP000028680">
    <property type="component" value="Chromosome"/>
</dbReference>
<dbReference type="InterPro" id="IPR027417">
    <property type="entry name" value="P-loop_NTPase"/>
</dbReference>
<name>A0AAN0RLF1_9RHOB</name>
<keyword evidence="2" id="KW-1185">Reference proteome</keyword>